<evidence type="ECO:0000256" key="1">
    <source>
        <dbReference type="SAM" id="MobiDB-lite"/>
    </source>
</evidence>
<protein>
    <submittedName>
        <fullName evidence="2">Uncharacterized protein</fullName>
    </submittedName>
</protein>
<sequence length="74" mass="8531">MPIARIRESGSIPARIHLESGSMRNRAGRPKPRTSFVRVRALASMRIFRLIYPARLRKPAQDRIASPDRTRHRA</sequence>
<reference evidence="3" key="1">
    <citation type="journal article" date="2012" name="J. Bacteriol.">
        <title>Revised Genome Sequence of Burkholderia thailandensis MSMB43 with Improved Annotation.</title>
        <authorList>
            <person name="Zhuo Y."/>
            <person name="Liu L."/>
            <person name="Wang Q."/>
            <person name="Liu X."/>
            <person name="Ren B."/>
            <person name="Liu M."/>
            <person name="Ni P."/>
            <person name="Cheng Y.Q."/>
            <person name="Zhang L."/>
        </authorList>
    </citation>
    <scope>NUCLEOTIDE SEQUENCE [LARGE SCALE GENOMIC DNA]</scope>
    <source>
        <strain evidence="3">MSMB43</strain>
    </source>
</reference>
<dbReference type="EMBL" id="JH692061">
    <property type="protein sequence ID" value="EIP89907.1"/>
    <property type="molecule type" value="Genomic_DNA"/>
</dbReference>
<dbReference type="Proteomes" id="UP000004682">
    <property type="component" value="Unassembled WGS sequence"/>
</dbReference>
<organism evidence="2 3">
    <name type="scientific">Burkholderia humptydooensis MSMB43</name>
    <dbReference type="NCBI Taxonomy" id="441157"/>
    <lineage>
        <taxon>Bacteria</taxon>
        <taxon>Pseudomonadati</taxon>
        <taxon>Pseudomonadota</taxon>
        <taxon>Betaproteobacteria</taxon>
        <taxon>Burkholderiales</taxon>
        <taxon>Burkholderiaceae</taxon>
        <taxon>Burkholderia</taxon>
        <taxon>pseudomallei group</taxon>
    </lineage>
</organism>
<name>A0ABN0GCP5_9BURK</name>
<feature type="region of interest" description="Disordered" evidence="1">
    <location>
        <begin position="1"/>
        <end position="33"/>
    </location>
</feature>
<proteinExistence type="predicted"/>
<keyword evidence="3" id="KW-1185">Reference proteome</keyword>
<gene>
    <name evidence="2" type="ORF">A33K_13490</name>
</gene>
<evidence type="ECO:0000313" key="3">
    <source>
        <dbReference type="Proteomes" id="UP000004682"/>
    </source>
</evidence>
<accession>A0ABN0GCP5</accession>
<evidence type="ECO:0000313" key="2">
    <source>
        <dbReference type="EMBL" id="EIP89907.1"/>
    </source>
</evidence>